<gene>
    <name evidence="1" type="ORF">CH379_22435</name>
</gene>
<dbReference type="AlphaFoldDB" id="A0A2N0B2M9"/>
<comment type="caution">
    <text evidence="1">The sequence shown here is derived from an EMBL/GenBank/DDBJ whole genome shotgun (WGS) entry which is preliminary data.</text>
</comment>
<evidence type="ECO:0000313" key="1">
    <source>
        <dbReference type="EMBL" id="PJZ90773.1"/>
    </source>
</evidence>
<protein>
    <submittedName>
        <fullName evidence="1">Uncharacterized protein</fullName>
    </submittedName>
</protein>
<sequence>MNSGRTIQTFILPVQWGRRTNPSLKSVDILEQLKNYDKILSKLKAKEEGFDLVLNPIIADPIPFIQEMDDRTESGEPFRADTIG</sequence>
<accession>A0A2N0B2M9</accession>
<organism evidence="1">
    <name type="scientific">Leptospira ellisii</name>
    <dbReference type="NCBI Taxonomy" id="2023197"/>
    <lineage>
        <taxon>Bacteria</taxon>
        <taxon>Pseudomonadati</taxon>
        <taxon>Spirochaetota</taxon>
        <taxon>Spirochaetia</taxon>
        <taxon>Leptospirales</taxon>
        <taxon>Leptospiraceae</taxon>
        <taxon>Leptospira</taxon>
    </lineage>
</organism>
<dbReference type="EMBL" id="NPEF01000550">
    <property type="protein sequence ID" value="PJZ90773.1"/>
    <property type="molecule type" value="Genomic_DNA"/>
</dbReference>
<reference evidence="1" key="1">
    <citation type="submission" date="2017-07" db="EMBL/GenBank/DDBJ databases">
        <title>Leptospira spp. isolated from tropical soils.</title>
        <authorList>
            <person name="Thibeaux R."/>
            <person name="Iraola G."/>
            <person name="Ferres I."/>
            <person name="Bierque E."/>
            <person name="Girault D."/>
            <person name="Soupe-Gilbert M.-E."/>
            <person name="Picardeau M."/>
            <person name="Goarant C."/>
        </authorList>
    </citation>
    <scope>NUCLEOTIDE SEQUENCE [LARGE SCALE GENOMIC DNA]</scope>
    <source>
        <strain evidence="1">ATI7-C-A5</strain>
    </source>
</reference>
<name>A0A2N0B2M9_9LEPT</name>
<proteinExistence type="predicted"/>